<dbReference type="KEGG" id="hsd:SD1D_0956"/>
<gene>
    <name evidence="8" type="ORF">SD1D_0956</name>
</gene>
<dbReference type="InterPro" id="IPR005249">
    <property type="entry name" value="YqeK"/>
</dbReference>
<dbReference type="NCBIfam" id="TIGR00488">
    <property type="entry name" value="bis(5'-nucleosyl)-tetraphosphatase (symmetrical) YqeK"/>
    <property type="match status" value="1"/>
</dbReference>
<keyword evidence="5" id="KW-0408">Iron</keyword>
<dbReference type="GO" id="GO:0008803">
    <property type="term" value="F:bis(5'-nucleosyl)-tetraphosphatase (symmetrical) activity"/>
    <property type="evidence" value="ECO:0007669"/>
    <property type="project" value="UniProtKB-EC"/>
</dbReference>
<dbReference type="Proteomes" id="UP000196053">
    <property type="component" value="Chromosome I"/>
</dbReference>
<sequence>MEDILSKLRDSMKQVLSENRYRHVLGVEEVCYDLALIFGYDTIKASIAGILHDCAKHLTAEELIRECKKNNLEITETERMQPLLLHAKLGAIYAKEKYNILDEDILKAIRYHNTGRPAMSKLEKILYIADFIEPNRKNIPVLDKAREAAYQDLDRALVIITGSILNYLTEKDEIIDNLTKDTYEYYVNLG</sequence>
<dbReference type="GO" id="GO:0000166">
    <property type="term" value="F:nucleotide binding"/>
    <property type="evidence" value="ECO:0007669"/>
    <property type="project" value="UniProtKB-KW"/>
</dbReference>
<comment type="catalytic activity">
    <reaction evidence="6">
        <text>P(1),P(4)-bis(5'-adenosyl) tetraphosphate + H2O = 2 ADP + 2 H(+)</text>
        <dbReference type="Rhea" id="RHEA:24252"/>
        <dbReference type="ChEBI" id="CHEBI:15377"/>
        <dbReference type="ChEBI" id="CHEBI:15378"/>
        <dbReference type="ChEBI" id="CHEBI:58141"/>
        <dbReference type="ChEBI" id="CHEBI:456216"/>
        <dbReference type="EC" id="3.6.1.41"/>
    </reaction>
</comment>
<dbReference type="Pfam" id="PF01966">
    <property type="entry name" value="HD"/>
    <property type="match status" value="1"/>
</dbReference>
<proteinExistence type="predicted"/>
<dbReference type="PANTHER" id="PTHR35795:SF1">
    <property type="entry name" value="BIS(5'-NUCLEOSYL)-TETRAPHOSPHATASE, SYMMETRICAL"/>
    <property type="match status" value="1"/>
</dbReference>
<accession>A0A0K8J587</accession>
<dbReference type="InterPro" id="IPR006674">
    <property type="entry name" value="HD_domain"/>
</dbReference>
<keyword evidence="3" id="KW-0547">Nucleotide-binding</keyword>
<organism evidence="8 9">
    <name type="scientific">Herbinix luporum</name>
    <dbReference type="NCBI Taxonomy" id="1679721"/>
    <lineage>
        <taxon>Bacteria</taxon>
        <taxon>Bacillati</taxon>
        <taxon>Bacillota</taxon>
        <taxon>Clostridia</taxon>
        <taxon>Lachnospirales</taxon>
        <taxon>Lachnospiraceae</taxon>
        <taxon>Herbinix</taxon>
    </lineage>
</organism>
<evidence type="ECO:0000256" key="2">
    <source>
        <dbReference type="ARBA" id="ARBA00022723"/>
    </source>
</evidence>
<keyword evidence="9" id="KW-1185">Reference proteome</keyword>
<evidence type="ECO:0000313" key="9">
    <source>
        <dbReference type="Proteomes" id="UP000196053"/>
    </source>
</evidence>
<evidence type="ECO:0000256" key="4">
    <source>
        <dbReference type="ARBA" id="ARBA00022801"/>
    </source>
</evidence>
<reference evidence="9" key="1">
    <citation type="submission" date="2015-09" db="EMBL/GenBank/DDBJ databases">
        <authorList>
            <person name="Wibberg D."/>
        </authorList>
    </citation>
    <scope>NUCLEOTIDE SEQUENCE [LARGE SCALE GENOMIC DNA]</scope>
    <source>
        <strain evidence="9">SD1D</strain>
    </source>
</reference>
<evidence type="ECO:0000313" key="8">
    <source>
        <dbReference type="EMBL" id="CUH92503.1"/>
    </source>
</evidence>
<evidence type="ECO:0000256" key="1">
    <source>
        <dbReference type="ARBA" id="ARBA00012506"/>
    </source>
</evidence>
<dbReference type="PROSITE" id="PS51831">
    <property type="entry name" value="HD"/>
    <property type="match status" value="1"/>
</dbReference>
<evidence type="ECO:0000259" key="7">
    <source>
        <dbReference type="PROSITE" id="PS51831"/>
    </source>
</evidence>
<dbReference type="InterPro" id="IPR051094">
    <property type="entry name" value="Diverse_Catalytic_Enzymes"/>
</dbReference>
<dbReference type="InterPro" id="IPR003607">
    <property type="entry name" value="HD/PDEase_dom"/>
</dbReference>
<dbReference type="AlphaFoldDB" id="A0A0K8J587"/>
<keyword evidence="2" id="KW-0479">Metal-binding</keyword>
<keyword evidence="4" id="KW-0378">Hydrolase</keyword>
<dbReference type="GO" id="GO:0046872">
    <property type="term" value="F:metal ion binding"/>
    <property type="evidence" value="ECO:0007669"/>
    <property type="project" value="UniProtKB-KW"/>
</dbReference>
<dbReference type="EC" id="3.6.1.41" evidence="1"/>
<dbReference type="RefSeq" id="WP_058257866.1">
    <property type="nucleotide sequence ID" value="NZ_DUPS01000036.1"/>
</dbReference>
<feature type="domain" description="HD" evidence="7">
    <location>
        <begin position="20"/>
        <end position="135"/>
    </location>
</feature>
<evidence type="ECO:0000256" key="5">
    <source>
        <dbReference type="ARBA" id="ARBA00023004"/>
    </source>
</evidence>
<name>A0A0K8J587_9FIRM</name>
<dbReference type="Gene3D" id="1.10.3210.10">
    <property type="entry name" value="Hypothetical protein af1432"/>
    <property type="match status" value="1"/>
</dbReference>
<dbReference type="SUPFAM" id="SSF109604">
    <property type="entry name" value="HD-domain/PDEase-like"/>
    <property type="match status" value="1"/>
</dbReference>
<evidence type="ECO:0000256" key="6">
    <source>
        <dbReference type="ARBA" id="ARBA00049417"/>
    </source>
</evidence>
<protein>
    <recommendedName>
        <fullName evidence="1">bis(5'-nucleosyl)-tetraphosphatase (symmetrical)</fullName>
        <ecNumber evidence="1">3.6.1.41</ecNumber>
    </recommendedName>
</protein>
<dbReference type="PANTHER" id="PTHR35795">
    <property type="entry name" value="SLR1885 PROTEIN"/>
    <property type="match status" value="1"/>
</dbReference>
<evidence type="ECO:0000256" key="3">
    <source>
        <dbReference type="ARBA" id="ARBA00022741"/>
    </source>
</evidence>
<dbReference type="CDD" id="cd00077">
    <property type="entry name" value="HDc"/>
    <property type="match status" value="1"/>
</dbReference>
<dbReference type="SMART" id="SM00471">
    <property type="entry name" value="HDc"/>
    <property type="match status" value="1"/>
</dbReference>
<dbReference type="EMBL" id="LN879430">
    <property type="protein sequence ID" value="CUH92503.1"/>
    <property type="molecule type" value="Genomic_DNA"/>
</dbReference>
<dbReference type="OrthoDB" id="5295945at2"/>